<dbReference type="EMBL" id="JAECZB010000003">
    <property type="protein sequence ID" value="MBH8551274.1"/>
    <property type="molecule type" value="Genomic_DNA"/>
</dbReference>
<evidence type="ECO:0000313" key="1">
    <source>
        <dbReference type="EMBL" id="MBH8551274.1"/>
    </source>
</evidence>
<reference evidence="1 2" key="1">
    <citation type="journal article" date="2021" name="Int. J. Syst. Evol. Microbiol.">
        <title>Amazonocrinis nigriterrae gen. nov., sp. nov., Atlanticothrix silvestris gen. nov., sp. nov. and Dendronalium phyllosphericum gen. nov., sp. nov., nostocacean cyanobacteria from Brazilian environments.</title>
        <authorList>
            <person name="Alvarenga D.O."/>
            <person name="Andreote A.P.D."/>
            <person name="Branco L.H.Z."/>
            <person name="Delbaje E."/>
            <person name="Cruz R.B."/>
            <person name="Varani A.M."/>
            <person name="Fiore M.F."/>
        </authorList>
    </citation>
    <scope>NUCLEOTIDE SEQUENCE [LARGE SCALE GENOMIC DNA]</scope>
    <source>
        <strain evidence="1 2">CENA357</strain>
    </source>
</reference>
<accession>A0A8J7KYE4</accession>
<gene>
    <name evidence="1" type="ORF">I8751_02520</name>
</gene>
<sequence>MNKPSCEHLEVPRNLDLQKWLGQQAKKNQLNYLLGHAEDGVIWGKFLQDGSLITSDSVFSQFAKLRSCTLQQCRAFGENAEVMLWQSDEGFKARLIKDEHLKREDYIPEDQILLGTQAEKVRDYFTLVSDGSQGLRHAVPLVDIEFDKNSGKTYRPLRLSVRHYIDCEQETGLAHIYLSRLVKLTTEKELAHAAKTYS</sequence>
<dbReference type="NCBIfam" id="TIGR03984">
    <property type="entry name" value="CRISPR-associated protein Csx19"/>
    <property type="match status" value="1"/>
</dbReference>
<dbReference type="InterPro" id="IPR023815">
    <property type="entry name" value="CRISPR-assoc_Csx19"/>
</dbReference>
<protein>
    <submittedName>
        <fullName evidence="1">TIGR03984 family CRISPR-associated protein</fullName>
    </submittedName>
</protein>
<dbReference type="AlphaFoldDB" id="A0A8J7KYE4"/>
<evidence type="ECO:0000313" key="2">
    <source>
        <dbReference type="Proteomes" id="UP000599391"/>
    </source>
</evidence>
<name>A0A8J7KYE4_9CYAN</name>
<dbReference type="Proteomes" id="UP000599391">
    <property type="component" value="Unassembled WGS sequence"/>
</dbReference>
<organism evidence="1 2">
    <name type="scientific">Atlanticothrix silvestris CENA357</name>
    <dbReference type="NCBI Taxonomy" id="1725252"/>
    <lineage>
        <taxon>Bacteria</taxon>
        <taxon>Bacillati</taxon>
        <taxon>Cyanobacteriota</taxon>
        <taxon>Cyanophyceae</taxon>
        <taxon>Nostocales</taxon>
        <taxon>Nodulariaceae</taxon>
        <taxon>Atlanticothrix</taxon>
        <taxon>Atlanticothrix silvestris</taxon>
    </lineage>
</organism>
<dbReference type="RefSeq" id="WP_214437584.1">
    <property type="nucleotide sequence ID" value="NZ_JAECZB010000003.1"/>
</dbReference>
<proteinExistence type="predicted"/>
<keyword evidence="2" id="KW-1185">Reference proteome</keyword>
<comment type="caution">
    <text evidence="1">The sequence shown here is derived from an EMBL/GenBank/DDBJ whole genome shotgun (WGS) entry which is preliminary data.</text>
</comment>